<feature type="transmembrane region" description="Helical" evidence="10">
    <location>
        <begin position="327"/>
        <end position="348"/>
    </location>
</feature>
<dbReference type="GeneID" id="107069988"/>
<evidence type="ECO:0000313" key="12">
    <source>
        <dbReference type="Proteomes" id="UP000694924"/>
    </source>
</evidence>
<evidence type="ECO:0000259" key="11">
    <source>
        <dbReference type="Pfam" id="PF14360"/>
    </source>
</evidence>
<evidence type="ECO:0000256" key="10">
    <source>
        <dbReference type="SAM" id="Phobius"/>
    </source>
</evidence>
<keyword evidence="5" id="KW-0746">Sphingolipid metabolism</keyword>
<dbReference type="Pfam" id="PF14360">
    <property type="entry name" value="PAP2_C"/>
    <property type="match status" value="1"/>
</dbReference>
<evidence type="ECO:0000256" key="9">
    <source>
        <dbReference type="SAM" id="MobiDB-lite"/>
    </source>
</evidence>
<dbReference type="RefSeq" id="XP_015183241.1">
    <property type="nucleotide sequence ID" value="XM_015327755.1"/>
</dbReference>
<evidence type="ECO:0000256" key="6">
    <source>
        <dbReference type="ARBA" id="ARBA00022989"/>
    </source>
</evidence>
<accession>A0ABM1ISQ4</accession>
<dbReference type="PANTHER" id="PTHR21290">
    <property type="entry name" value="SPHINGOMYELIN SYNTHETASE"/>
    <property type="match status" value="1"/>
</dbReference>
<dbReference type="InterPro" id="IPR025749">
    <property type="entry name" value="Sphingomyelin_synth-like_dom"/>
</dbReference>
<evidence type="ECO:0000313" key="13">
    <source>
        <dbReference type="RefSeq" id="XP_015183241.1"/>
    </source>
</evidence>
<evidence type="ECO:0000256" key="3">
    <source>
        <dbReference type="ARBA" id="ARBA00022679"/>
    </source>
</evidence>
<feature type="transmembrane region" description="Helical" evidence="10">
    <location>
        <begin position="200"/>
        <end position="222"/>
    </location>
</feature>
<feature type="transmembrane region" description="Helical" evidence="10">
    <location>
        <begin position="299"/>
        <end position="315"/>
    </location>
</feature>
<name>A0ABM1ISQ4_POLDO</name>
<feature type="region of interest" description="Disordered" evidence="9">
    <location>
        <begin position="46"/>
        <end position="106"/>
    </location>
</feature>
<sequence length="427" mass="48547">MPWATSTYMMKLQLLVIETDYCWRKALLRMVLDPKVTSLHSDYGSFDRPLGGGEGHERDVEAAVDGSSSGMAQSSDVYQRQPLLPGAPTKSKDKWSSGVASGSDYYEDDEEEKIDGLGRHPGITNGPGSGVVKIDIPAPLREEPRFPKEKWKTFLAFLFMVVNFILTTASLAMVHERVPDRSSYGPLPDVVLDNVTAQDWALNVSEVLIMIMSNSAMVFLIFHKHRFIVVRRIFLLMGLLYMMRSVTMYVTVLPVASKTYFCSPKANNTSPLLVTKRVLRLISGFGLSINGKHTYCGDYIYSGHTVVLVLSYLIIKEYSPRRCQPIHWLAGLTVFVGIVMVLVAHGHYTVDVLIAYYVTTRLWYIYHTLANNSYLKQNGPNNFLARLWWFPIFKYFEKNVGGTVPRQYNWPLPWPRRFLAKHPNRDS</sequence>
<keyword evidence="4 10" id="KW-0812">Transmembrane</keyword>
<keyword evidence="7" id="KW-0443">Lipid metabolism</keyword>
<evidence type="ECO:0000256" key="8">
    <source>
        <dbReference type="ARBA" id="ARBA00023136"/>
    </source>
</evidence>
<dbReference type="PANTHER" id="PTHR21290:SF27">
    <property type="entry name" value="PHOSPHATIDYLCHOLINE:CERAMIDE CHOLINEPHOSPHOTRANSFERASE 1"/>
    <property type="match status" value="1"/>
</dbReference>
<evidence type="ECO:0000256" key="4">
    <source>
        <dbReference type="ARBA" id="ARBA00022692"/>
    </source>
</evidence>
<gene>
    <name evidence="13" type="primary">LOC107069988</name>
</gene>
<keyword evidence="6 10" id="KW-1133">Transmembrane helix</keyword>
<protein>
    <submittedName>
        <fullName evidence="13">Phosphatidylcholine:ceramide cholinephosphotransferase 2-like isoform X1</fullName>
    </submittedName>
</protein>
<keyword evidence="12" id="KW-1185">Reference proteome</keyword>
<dbReference type="Proteomes" id="UP000694924">
    <property type="component" value="Unplaced"/>
</dbReference>
<reference evidence="13" key="1">
    <citation type="submission" date="2025-08" db="UniProtKB">
        <authorList>
            <consortium name="RefSeq"/>
        </authorList>
    </citation>
    <scope>IDENTIFICATION</scope>
    <source>
        <tissue evidence="13">Whole body</tissue>
    </source>
</reference>
<evidence type="ECO:0000256" key="1">
    <source>
        <dbReference type="ARBA" id="ARBA00004141"/>
    </source>
</evidence>
<organism evidence="12 13">
    <name type="scientific">Polistes dominula</name>
    <name type="common">European paper wasp</name>
    <name type="synonym">Vespa dominula</name>
    <dbReference type="NCBI Taxonomy" id="743375"/>
    <lineage>
        <taxon>Eukaryota</taxon>
        <taxon>Metazoa</taxon>
        <taxon>Ecdysozoa</taxon>
        <taxon>Arthropoda</taxon>
        <taxon>Hexapoda</taxon>
        <taxon>Insecta</taxon>
        <taxon>Pterygota</taxon>
        <taxon>Neoptera</taxon>
        <taxon>Endopterygota</taxon>
        <taxon>Hymenoptera</taxon>
        <taxon>Apocrita</taxon>
        <taxon>Aculeata</taxon>
        <taxon>Vespoidea</taxon>
        <taxon>Vespidae</taxon>
        <taxon>Polistinae</taxon>
        <taxon>Polistini</taxon>
        <taxon>Polistes</taxon>
    </lineage>
</organism>
<keyword evidence="8 10" id="KW-0472">Membrane</keyword>
<dbReference type="InterPro" id="IPR045221">
    <property type="entry name" value="Sphingomyelin_synth-like"/>
</dbReference>
<evidence type="ECO:0000256" key="5">
    <source>
        <dbReference type="ARBA" id="ARBA00022919"/>
    </source>
</evidence>
<keyword evidence="3" id="KW-0808">Transferase</keyword>
<comment type="similarity">
    <text evidence="2">Belongs to the sphingomyelin synthase family.</text>
</comment>
<feature type="compositionally biased region" description="Polar residues" evidence="9">
    <location>
        <begin position="66"/>
        <end position="78"/>
    </location>
</feature>
<feature type="domain" description="Sphingomyelin synthase-like" evidence="11">
    <location>
        <begin position="296"/>
        <end position="368"/>
    </location>
</feature>
<comment type="subcellular location">
    <subcellularLocation>
        <location evidence="1">Membrane</location>
        <topology evidence="1">Multi-pass membrane protein</topology>
    </subcellularLocation>
</comment>
<proteinExistence type="inferred from homology"/>
<evidence type="ECO:0000256" key="2">
    <source>
        <dbReference type="ARBA" id="ARBA00005441"/>
    </source>
</evidence>
<feature type="transmembrane region" description="Helical" evidence="10">
    <location>
        <begin position="234"/>
        <end position="256"/>
    </location>
</feature>
<evidence type="ECO:0000256" key="7">
    <source>
        <dbReference type="ARBA" id="ARBA00023098"/>
    </source>
</evidence>
<feature type="transmembrane region" description="Helical" evidence="10">
    <location>
        <begin position="154"/>
        <end position="174"/>
    </location>
</feature>